<proteinExistence type="predicted"/>
<protein>
    <submittedName>
        <fullName evidence="1">Uncharacterized protein</fullName>
    </submittedName>
</protein>
<evidence type="ECO:0000313" key="1">
    <source>
        <dbReference type="EMBL" id="MCW9707820.1"/>
    </source>
</evidence>
<gene>
    <name evidence="1" type="ORF">J6I44_13205</name>
</gene>
<evidence type="ECO:0000313" key="2">
    <source>
        <dbReference type="Proteomes" id="UP001207918"/>
    </source>
</evidence>
<dbReference type="RefSeq" id="WP_265766610.1">
    <property type="nucleotide sequence ID" value="NZ_JAGGJA010000008.1"/>
</dbReference>
<reference evidence="1 2" key="1">
    <citation type="submission" date="2021-03" db="EMBL/GenBank/DDBJ databases">
        <title>Aliifodinibius sp. nov., a new bacterium isolated from saline soil.</title>
        <authorList>
            <person name="Galisteo C."/>
            <person name="De La Haba R."/>
            <person name="Sanchez-Porro C."/>
            <person name="Ventosa A."/>
        </authorList>
    </citation>
    <scope>NUCLEOTIDE SEQUENCE [LARGE SCALE GENOMIC DNA]</scope>
    <source>
        <strain evidence="1 2">1BSP15-2V2</strain>
    </source>
</reference>
<accession>A0ABT3PPQ6</accession>
<sequence>MMITKKHVQIISYSGIVFSVDGITQNTYKELDETEYHDSGFNGLRGNEEKEEFKMMWNSLYCSQGKELIHELQSGPIKVSATACVYAPYLDSLSAKKYVLENKVPRYVNPDTKSRFVGTLLTGALNFELGGIR</sequence>
<keyword evidence="2" id="KW-1185">Reference proteome</keyword>
<organism evidence="1 2">
    <name type="scientific">Fodinibius salsisoli</name>
    <dbReference type="NCBI Taxonomy" id="2820877"/>
    <lineage>
        <taxon>Bacteria</taxon>
        <taxon>Pseudomonadati</taxon>
        <taxon>Balneolota</taxon>
        <taxon>Balneolia</taxon>
        <taxon>Balneolales</taxon>
        <taxon>Balneolaceae</taxon>
        <taxon>Fodinibius</taxon>
    </lineage>
</organism>
<dbReference type="EMBL" id="JAGGJA010000008">
    <property type="protein sequence ID" value="MCW9707820.1"/>
    <property type="molecule type" value="Genomic_DNA"/>
</dbReference>
<name>A0ABT3PPQ6_9BACT</name>
<dbReference type="Proteomes" id="UP001207918">
    <property type="component" value="Unassembled WGS sequence"/>
</dbReference>
<comment type="caution">
    <text evidence="1">The sequence shown here is derived from an EMBL/GenBank/DDBJ whole genome shotgun (WGS) entry which is preliminary data.</text>
</comment>